<feature type="domain" description="Response regulatory" evidence="13">
    <location>
        <begin position="7"/>
        <end position="123"/>
    </location>
</feature>
<dbReference type="Pfam" id="PF00486">
    <property type="entry name" value="Trans_reg_C"/>
    <property type="match status" value="1"/>
</dbReference>
<proteinExistence type="predicted"/>
<dbReference type="PROSITE" id="PS50110">
    <property type="entry name" value="RESPONSE_REGULATORY"/>
    <property type="match status" value="1"/>
</dbReference>
<feature type="domain" description="OmpR/PhoB-type" evidence="14">
    <location>
        <begin position="132"/>
        <end position="230"/>
    </location>
</feature>
<evidence type="ECO:0000256" key="9">
    <source>
        <dbReference type="ARBA" id="ARBA00023125"/>
    </source>
</evidence>
<evidence type="ECO:0000259" key="14">
    <source>
        <dbReference type="PROSITE" id="PS51755"/>
    </source>
</evidence>
<dbReference type="InterPro" id="IPR011006">
    <property type="entry name" value="CheY-like_superfamily"/>
</dbReference>
<keyword evidence="3" id="KW-0813">Transport</keyword>
<keyword evidence="11" id="KW-0804">Transcription</keyword>
<keyword evidence="8" id="KW-0805">Transcription regulation</keyword>
<protein>
    <recommendedName>
        <fullName evidence="2">Phosphate regulon transcriptional regulatory protein PhoB</fullName>
    </recommendedName>
</protein>
<evidence type="ECO:0000256" key="12">
    <source>
        <dbReference type="ARBA" id="ARBA00024735"/>
    </source>
</evidence>
<dbReference type="AlphaFoldDB" id="A0A3B0RI05"/>
<dbReference type="InterPro" id="IPR039420">
    <property type="entry name" value="WalR-like"/>
</dbReference>
<dbReference type="Gene3D" id="1.10.10.10">
    <property type="entry name" value="Winged helix-like DNA-binding domain superfamily/Winged helix DNA-binding domain"/>
    <property type="match status" value="1"/>
</dbReference>
<comment type="function">
    <text evidence="12">This protein is a positive regulator for the phosphate regulon. Transcription of this operon is positively regulated by PhoB and PhoR when phosphate is limited.</text>
</comment>
<keyword evidence="5" id="KW-0597">Phosphoprotein</keyword>
<dbReference type="GO" id="GO:0005829">
    <property type="term" value="C:cytosol"/>
    <property type="evidence" value="ECO:0007669"/>
    <property type="project" value="TreeGrafter"/>
</dbReference>
<keyword evidence="6" id="KW-0592">Phosphate transport</keyword>
<evidence type="ECO:0000256" key="1">
    <source>
        <dbReference type="ARBA" id="ARBA00004496"/>
    </source>
</evidence>
<dbReference type="SMART" id="SM00448">
    <property type="entry name" value="REC"/>
    <property type="match status" value="1"/>
</dbReference>
<evidence type="ECO:0000313" key="15">
    <source>
        <dbReference type="EMBL" id="VAV93014.1"/>
    </source>
</evidence>
<dbReference type="PANTHER" id="PTHR48111">
    <property type="entry name" value="REGULATOR OF RPOS"/>
    <property type="match status" value="1"/>
</dbReference>
<evidence type="ECO:0000256" key="6">
    <source>
        <dbReference type="ARBA" id="ARBA00022592"/>
    </source>
</evidence>
<dbReference type="EMBL" id="UOEJ01000039">
    <property type="protein sequence ID" value="VAV93014.1"/>
    <property type="molecule type" value="Genomic_DNA"/>
</dbReference>
<dbReference type="PROSITE" id="PS51755">
    <property type="entry name" value="OMPR_PHOB"/>
    <property type="match status" value="1"/>
</dbReference>
<dbReference type="InterPro" id="IPR016032">
    <property type="entry name" value="Sig_transdc_resp-reg_C-effctor"/>
</dbReference>
<dbReference type="Gene3D" id="6.10.250.690">
    <property type="match status" value="1"/>
</dbReference>
<keyword evidence="9" id="KW-0238">DNA-binding</keyword>
<dbReference type="Pfam" id="PF00072">
    <property type="entry name" value="Response_reg"/>
    <property type="match status" value="1"/>
</dbReference>
<evidence type="ECO:0000259" key="13">
    <source>
        <dbReference type="PROSITE" id="PS50110"/>
    </source>
</evidence>
<dbReference type="NCBIfam" id="TIGR02154">
    <property type="entry name" value="PhoB"/>
    <property type="match status" value="1"/>
</dbReference>
<comment type="subcellular location">
    <subcellularLocation>
        <location evidence="1">Cytoplasm</location>
    </subcellularLocation>
</comment>
<organism evidence="15">
    <name type="scientific">hydrothermal vent metagenome</name>
    <dbReference type="NCBI Taxonomy" id="652676"/>
    <lineage>
        <taxon>unclassified sequences</taxon>
        <taxon>metagenomes</taxon>
        <taxon>ecological metagenomes</taxon>
    </lineage>
</organism>
<accession>A0A3B0RI05</accession>
<dbReference type="GO" id="GO:0000976">
    <property type="term" value="F:transcription cis-regulatory region binding"/>
    <property type="evidence" value="ECO:0007669"/>
    <property type="project" value="TreeGrafter"/>
</dbReference>
<dbReference type="GO" id="GO:0006817">
    <property type="term" value="P:phosphate ion transport"/>
    <property type="evidence" value="ECO:0007669"/>
    <property type="project" value="UniProtKB-KW"/>
</dbReference>
<keyword evidence="4" id="KW-0963">Cytoplasm</keyword>
<dbReference type="InterPro" id="IPR001867">
    <property type="entry name" value="OmpR/PhoB-type_DNA-bd"/>
</dbReference>
<dbReference type="GO" id="GO:0006355">
    <property type="term" value="P:regulation of DNA-templated transcription"/>
    <property type="evidence" value="ECO:0007669"/>
    <property type="project" value="InterPro"/>
</dbReference>
<dbReference type="FunFam" id="3.40.50.2300:FF:000001">
    <property type="entry name" value="DNA-binding response regulator PhoB"/>
    <property type="match status" value="1"/>
</dbReference>
<evidence type="ECO:0000256" key="11">
    <source>
        <dbReference type="ARBA" id="ARBA00023163"/>
    </source>
</evidence>
<evidence type="ECO:0000256" key="8">
    <source>
        <dbReference type="ARBA" id="ARBA00023015"/>
    </source>
</evidence>
<dbReference type="GO" id="GO:0000156">
    <property type="term" value="F:phosphorelay response regulator activity"/>
    <property type="evidence" value="ECO:0007669"/>
    <property type="project" value="InterPro"/>
</dbReference>
<dbReference type="Gene3D" id="3.40.50.2300">
    <property type="match status" value="1"/>
</dbReference>
<dbReference type="InterPro" id="IPR011879">
    <property type="entry name" value="Sig_transdc_resp-reg_PhoB"/>
</dbReference>
<dbReference type="InterPro" id="IPR036388">
    <property type="entry name" value="WH-like_DNA-bd_sf"/>
</dbReference>
<evidence type="ECO:0000256" key="4">
    <source>
        <dbReference type="ARBA" id="ARBA00022490"/>
    </source>
</evidence>
<dbReference type="GO" id="GO:0032993">
    <property type="term" value="C:protein-DNA complex"/>
    <property type="evidence" value="ECO:0007669"/>
    <property type="project" value="TreeGrafter"/>
</dbReference>
<evidence type="ECO:0000256" key="3">
    <source>
        <dbReference type="ARBA" id="ARBA00022448"/>
    </source>
</evidence>
<sequence>MALDTLYILIAEDESRQAEILKFNLEEQGFRVGLAADGLKALEMIDDALPDLLILDWMLPEVSGIRIMRKLRSEAETRSLPVIMLTARGEEDDRVRGFEVGVDDYVVKPYLPSELIARVRAVLRRSHPDLHEEKLEYAGIEMDLARLRVRRDGDPVELASTEFRLLKALMSYPGRVFSRNRLIDLAWGTTIYLEDRSVDVAIRRLRKALNQNGKPDIIRTVRSEGYAIEDNSA</sequence>
<dbReference type="SUPFAM" id="SSF46894">
    <property type="entry name" value="C-terminal effector domain of the bipartite response regulators"/>
    <property type="match status" value="1"/>
</dbReference>
<keyword evidence="10" id="KW-0010">Activator</keyword>
<dbReference type="SMART" id="SM00862">
    <property type="entry name" value="Trans_reg_C"/>
    <property type="match status" value="1"/>
</dbReference>
<evidence type="ECO:0000256" key="7">
    <source>
        <dbReference type="ARBA" id="ARBA00023012"/>
    </source>
</evidence>
<evidence type="ECO:0000256" key="5">
    <source>
        <dbReference type="ARBA" id="ARBA00022553"/>
    </source>
</evidence>
<evidence type="ECO:0000256" key="2">
    <source>
        <dbReference type="ARBA" id="ARBA00013332"/>
    </source>
</evidence>
<name>A0A3B0RI05_9ZZZZ</name>
<dbReference type="CDD" id="cd00383">
    <property type="entry name" value="trans_reg_C"/>
    <property type="match status" value="1"/>
</dbReference>
<keyword evidence="7" id="KW-0902">Two-component regulatory system</keyword>
<gene>
    <name evidence="15" type="ORF">MNBD_ALPHA01-358</name>
</gene>
<dbReference type="SUPFAM" id="SSF52172">
    <property type="entry name" value="CheY-like"/>
    <property type="match status" value="1"/>
</dbReference>
<dbReference type="InterPro" id="IPR001789">
    <property type="entry name" value="Sig_transdc_resp-reg_receiver"/>
</dbReference>
<reference evidence="15" key="1">
    <citation type="submission" date="2018-06" db="EMBL/GenBank/DDBJ databases">
        <authorList>
            <person name="Zhirakovskaya E."/>
        </authorList>
    </citation>
    <scope>NUCLEOTIDE SEQUENCE</scope>
</reference>
<evidence type="ECO:0000256" key="10">
    <source>
        <dbReference type="ARBA" id="ARBA00023159"/>
    </source>
</evidence>
<dbReference type="PANTHER" id="PTHR48111:SF40">
    <property type="entry name" value="PHOSPHATE REGULON TRANSCRIPTIONAL REGULATORY PROTEIN PHOB"/>
    <property type="match status" value="1"/>
</dbReference>